<dbReference type="VEuPathDB" id="MicrosporidiaDB:CWI36_0979p0010"/>
<keyword evidence="5 8" id="KW-0694">RNA-binding</keyword>
<evidence type="ECO:0000259" key="10">
    <source>
        <dbReference type="Pfam" id="PF05183"/>
    </source>
</evidence>
<accession>A0A4Q9L761</accession>
<dbReference type="PANTHER" id="PTHR23079:SF55">
    <property type="entry name" value="RNA-DIRECTED RNA POLYMERASE"/>
    <property type="match status" value="1"/>
</dbReference>
<evidence type="ECO:0000256" key="2">
    <source>
        <dbReference type="ARBA" id="ARBA00022484"/>
    </source>
</evidence>
<evidence type="ECO:0000313" key="12">
    <source>
        <dbReference type="EMBL" id="TBU03146.1"/>
    </source>
</evidence>
<feature type="domain" description="RDRP C-terminal head" evidence="11">
    <location>
        <begin position="325"/>
        <end position="437"/>
    </location>
</feature>
<sequence length="1153" mass="134420">TNTTNNQNTGDHDFFVVSSTCIVTKNPCLHPGDIRVVKAVDIKELYHLKNCLVFSSKGRRPVFNMCSGSDLDGDLYFVCWDERLIIKKMYEPDLYKNENVLIKEVVSSTDIVNFYIKYMRENQLGRIANAHLALSDMSSQGVLDEKCLKLSCIFNQGVDFPKTGYVAKLPINLVPEAFPDFMEVNGSSYCSRKVLGVMYRRCGVLRLDQDINLGSSVNTSQYNRVGDGMDEEDGMDCEDRVDGLDGGNNSKSSSAYNSNGKSSSAYNSNSKSNSSFNFTPNNTSDLIYCDCNSCLTDITDSAFDYTRILIVGLNMKRKVVVYPVGIERYMEQAMVDFNNYKFEIYKLMRQFNLKRESELFVMSERDEKTGYEEQRVQRNVIVGCVRELFLRYKKIFYKDLRKEEIQYKILSWYKICDNCKEDVHSFPWILSNLLMNVLNKYLVMGEYSFSRVKILKDGKEIFLSNKYWLKRLELFDVRYSRFCLNERVVFVESGYKLRDVFGSKMTNLYYVREDKNYDRNGGNNRGGDKFGEEIFLDAEKEKDEFMEGINNNFSIFVSGYIERNENMRRVLSLCDSGYLELFHIFFALKIFSFDKFGLIFDFFEYLIANNIFKIEDISDFLVDMSSFSYKKAEESVFLSKHEMFIKWYIKNLSNERFENRRNKKGGDFGKNNEKINGECGGVEDFLFLEDKSNVILIAAYLISLNINITYKMRMAQNILAQIKVSIRNNSVISSVDTFIGIAKHNDLSIVGMLDKYDDVRLKKYFGKKNKKHEKYSLFVPVLMNKGICEIECYKNDFKMFLLSHYWNKRYDCRNEELEVRVTTGKLYFYAVGSKYINMPVKIKELVNLIVFNRSKFGSNEIDANKEYLNGFFINDHVLLDRNERNGYVEKKGLVFRGKRVECDLSFRINDVRYGIIFEFIQKSNEFGEVLCDVEKRVDGFKDDFNINGNEIHNEDELKPFNVNMFEERNANENNSSNLTLLEKLQNKSEYRIITKKITKNRNIYGRYEIINSIGPNDKDILFEIGREEILYDKDRNINNLSESESFLLREDGLEYLRGDFVVCGAWKSYRNLRLDISTIIELSLSDSSSKNLKIPLILCYKRILSGMVNGNFTAEKKCSVVYGLALKKISEIMNHNQFEDYFNGVWGLYTDYF</sequence>
<evidence type="ECO:0000256" key="8">
    <source>
        <dbReference type="RuleBase" id="RU363098"/>
    </source>
</evidence>
<feature type="region of interest" description="Disordered" evidence="9">
    <location>
        <begin position="222"/>
        <end position="273"/>
    </location>
</feature>
<name>A0A4Q9L761_9MICR</name>
<evidence type="ECO:0000256" key="5">
    <source>
        <dbReference type="ARBA" id="ARBA00022884"/>
    </source>
</evidence>
<evidence type="ECO:0000313" key="13">
    <source>
        <dbReference type="Proteomes" id="UP000293045"/>
    </source>
</evidence>
<comment type="caution">
    <text evidence="12">The sequence shown here is derived from an EMBL/GenBank/DDBJ whole genome shotgun (WGS) entry which is preliminary data.</text>
</comment>
<dbReference type="GO" id="GO:0030422">
    <property type="term" value="P:siRNA processing"/>
    <property type="evidence" value="ECO:0007669"/>
    <property type="project" value="TreeGrafter"/>
</dbReference>
<dbReference type="InterPro" id="IPR057596">
    <property type="entry name" value="RDRP_core"/>
</dbReference>
<gene>
    <name evidence="12" type="ORF">CWI39_1021p0010</name>
</gene>
<keyword evidence="4 8" id="KW-0548">Nucleotidyltransferase</keyword>
<dbReference type="EC" id="2.7.7.48" evidence="8"/>
<proteinExistence type="inferred from homology"/>
<evidence type="ECO:0000256" key="7">
    <source>
        <dbReference type="ARBA" id="ARBA00048744"/>
    </source>
</evidence>
<keyword evidence="3 8" id="KW-0808">Transferase</keyword>
<evidence type="ECO:0000256" key="3">
    <source>
        <dbReference type="ARBA" id="ARBA00022679"/>
    </source>
</evidence>
<dbReference type="PANTHER" id="PTHR23079">
    <property type="entry name" value="RNA-DEPENDENT RNA POLYMERASE"/>
    <property type="match status" value="1"/>
</dbReference>
<comment type="similarity">
    <text evidence="1 8">Belongs to the RdRP family.</text>
</comment>
<dbReference type="InterPro" id="IPR007855">
    <property type="entry name" value="RDRP"/>
</dbReference>
<organism evidence="12 13">
    <name type="scientific">Hamiltosporidium magnivora</name>
    <dbReference type="NCBI Taxonomy" id="148818"/>
    <lineage>
        <taxon>Eukaryota</taxon>
        <taxon>Fungi</taxon>
        <taxon>Fungi incertae sedis</taxon>
        <taxon>Microsporidia</taxon>
        <taxon>Dubosqiidae</taxon>
        <taxon>Hamiltosporidium</taxon>
    </lineage>
</organism>
<keyword evidence="2 8" id="KW-0696">RNA-directed RNA polymerase</keyword>
<comment type="catalytic activity">
    <reaction evidence="7 8">
        <text>RNA(n) + a ribonucleoside 5'-triphosphate = RNA(n+1) + diphosphate</text>
        <dbReference type="Rhea" id="RHEA:21248"/>
        <dbReference type="Rhea" id="RHEA-COMP:14527"/>
        <dbReference type="Rhea" id="RHEA-COMP:17342"/>
        <dbReference type="ChEBI" id="CHEBI:33019"/>
        <dbReference type="ChEBI" id="CHEBI:61557"/>
        <dbReference type="ChEBI" id="CHEBI:140395"/>
        <dbReference type="EC" id="2.7.7.48"/>
    </reaction>
</comment>
<dbReference type="Proteomes" id="UP000293045">
    <property type="component" value="Unassembled WGS sequence"/>
</dbReference>
<dbReference type="EMBL" id="PIXR01001021">
    <property type="protein sequence ID" value="TBU03146.1"/>
    <property type="molecule type" value="Genomic_DNA"/>
</dbReference>
<dbReference type="Pfam" id="PF26253">
    <property type="entry name" value="RdRP_head"/>
    <property type="match status" value="1"/>
</dbReference>
<keyword evidence="6" id="KW-0943">RNA-mediated gene silencing</keyword>
<evidence type="ECO:0000256" key="1">
    <source>
        <dbReference type="ARBA" id="ARBA00005762"/>
    </source>
</evidence>
<feature type="non-terminal residue" evidence="12">
    <location>
        <position position="1"/>
    </location>
</feature>
<dbReference type="GO" id="GO:0003968">
    <property type="term" value="F:RNA-directed RNA polymerase activity"/>
    <property type="evidence" value="ECO:0007669"/>
    <property type="project" value="UniProtKB-KW"/>
</dbReference>
<feature type="domain" description="RDRP core" evidence="10">
    <location>
        <begin position="11"/>
        <end position="201"/>
    </location>
</feature>
<evidence type="ECO:0000259" key="11">
    <source>
        <dbReference type="Pfam" id="PF26253"/>
    </source>
</evidence>
<dbReference type="VEuPathDB" id="MicrosporidiaDB:CWI39_1021p0010"/>
<feature type="compositionally biased region" description="Low complexity" evidence="9">
    <location>
        <begin position="247"/>
        <end position="273"/>
    </location>
</feature>
<protein>
    <recommendedName>
        <fullName evidence="8">RNA-dependent RNA polymerase</fullName>
        <ecNumber evidence="8">2.7.7.48</ecNumber>
    </recommendedName>
</protein>
<dbReference type="AlphaFoldDB" id="A0A4Q9L761"/>
<reference evidence="12 13" key="1">
    <citation type="submission" date="2017-12" db="EMBL/GenBank/DDBJ databases">
        <authorList>
            <person name="Pombert J.-F."/>
            <person name="Haag K.L."/>
            <person name="Ebert D."/>
        </authorList>
    </citation>
    <scope>NUCLEOTIDE SEQUENCE [LARGE SCALE GENOMIC DNA]</scope>
    <source>
        <strain evidence="12">IL-BN-2</strain>
    </source>
</reference>
<dbReference type="Pfam" id="PF05183">
    <property type="entry name" value="RdRP"/>
    <property type="match status" value="1"/>
</dbReference>
<evidence type="ECO:0000256" key="6">
    <source>
        <dbReference type="ARBA" id="ARBA00023158"/>
    </source>
</evidence>
<evidence type="ECO:0000256" key="4">
    <source>
        <dbReference type="ARBA" id="ARBA00022695"/>
    </source>
</evidence>
<dbReference type="InterPro" id="IPR058752">
    <property type="entry name" value="RDRP_C_head"/>
</dbReference>
<evidence type="ECO:0000256" key="9">
    <source>
        <dbReference type="SAM" id="MobiDB-lite"/>
    </source>
</evidence>
<dbReference type="GO" id="GO:0003723">
    <property type="term" value="F:RNA binding"/>
    <property type="evidence" value="ECO:0007669"/>
    <property type="project" value="UniProtKB-KW"/>
</dbReference>
<dbReference type="GO" id="GO:0031380">
    <property type="term" value="C:nuclear RNA-directed RNA polymerase complex"/>
    <property type="evidence" value="ECO:0007669"/>
    <property type="project" value="TreeGrafter"/>
</dbReference>